<evidence type="ECO:0000313" key="3">
    <source>
        <dbReference type="EMBL" id="PXW50112.1"/>
    </source>
</evidence>
<dbReference type="Pfam" id="PF20605">
    <property type="entry name" value="Antitox_RHH"/>
    <property type="match status" value="1"/>
</dbReference>
<reference evidence="3 4" key="1">
    <citation type="submission" date="2018-05" db="EMBL/GenBank/DDBJ databases">
        <title>Genomic Encyclopedia of Type Strains, Phase IV (KMG-IV): sequencing the most valuable type-strain genomes for metagenomic binning, comparative biology and taxonomic classification.</title>
        <authorList>
            <person name="Goeker M."/>
        </authorList>
    </citation>
    <scope>NUCLEOTIDE SEQUENCE [LARGE SCALE GENOMIC DNA]</scope>
    <source>
        <strain evidence="3 4">DSM 6462</strain>
    </source>
</reference>
<keyword evidence="4" id="KW-1185">Reference proteome</keyword>
<protein>
    <recommendedName>
        <fullName evidence="2">Antitoxin-like ribbon-helix-helix domain-containing protein</fullName>
    </recommendedName>
</protein>
<accession>A0A2V3TRN5</accession>
<sequence>MAKQSKQFLGALDSISAGNKPTPVSEPAQAKPAGRYYAPSRQGKQLVGGHLPPQYKRTLKMLSAETGKSQEELLRGALDMLFTAQRIELR</sequence>
<dbReference type="AlphaFoldDB" id="A0A2V3TRN5"/>
<feature type="domain" description="Antitoxin-like ribbon-helix-helix" evidence="2">
    <location>
        <begin position="41"/>
        <end position="85"/>
    </location>
</feature>
<dbReference type="RefSeq" id="WP_050746808.1">
    <property type="nucleotide sequence ID" value="NZ_JAHBRY010000007.1"/>
</dbReference>
<feature type="region of interest" description="Disordered" evidence="1">
    <location>
        <begin position="1"/>
        <end position="51"/>
    </location>
</feature>
<dbReference type="EMBL" id="QJJK01000032">
    <property type="protein sequence ID" value="PXW50112.1"/>
    <property type="molecule type" value="Genomic_DNA"/>
</dbReference>
<gene>
    <name evidence="3" type="ORF">C7450_1328</name>
</gene>
<dbReference type="Proteomes" id="UP000248021">
    <property type="component" value="Unassembled WGS sequence"/>
</dbReference>
<organism evidence="3 4">
    <name type="scientific">Chelatococcus asaccharovorans</name>
    <dbReference type="NCBI Taxonomy" id="28210"/>
    <lineage>
        <taxon>Bacteria</taxon>
        <taxon>Pseudomonadati</taxon>
        <taxon>Pseudomonadota</taxon>
        <taxon>Alphaproteobacteria</taxon>
        <taxon>Hyphomicrobiales</taxon>
        <taxon>Chelatococcaceae</taxon>
        <taxon>Chelatococcus</taxon>
    </lineage>
</organism>
<comment type="caution">
    <text evidence="3">The sequence shown here is derived from an EMBL/GenBank/DDBJ whole genome shotgun (WGS) entry which is preliminary data.</text>
</comment>
<evidence type="ECO:0000259" key="2">
    <source>
        <dbReference type="Pfam" id="PF20605"/>
    </source>
</evidence>
<dbReference type="InterPro" id="IPR046765">
    <property type="entry name" value="Antitox_RHH"/>
</dbReference>
<name>A0A2V3TRN5_9HYPH</name>
<evidence type="ECO:0000313" key="4">
    <source>
        <dbReference type="Proteomes" id="UP000248021"/>
    </source>
</evidence>
<evidence type="ECO:0000256" key="1">
    <source>
        <dbReference type="SAM" id="MobiDB-lite"/>
    </source>
</evidence>
<proteinExistence type="predicted"/>